<evidence type="ECO:0000256" key="6">
    <source>
        <dbReference type="ARBA" id="ARBA00022777"/>
    </source>
</evidence>
<dbReference type="RefSeq" id="WP_091597248.1">
    <property type="nucleotide sequence ID" value="NZ_JBHRWG010000002.1"/>
</dbReference>
<dbReference type="InterPro" id="IPR003594">
    <property type="entry name" value="HATPase_dom"/>
</dbReference>
<feature type="transmembrane region" description="Helical" evidence="10">
    <location>
        <begin position="135"/>
        <end position="151"/>
    </location>
</feature>
<proteinExistence type="predicted"/>
<evidence type="ECO:0000256" key="3">
    <source>
        <dbReference type="ARBA" id="ARBA00022553"/>
    </source>
</evidence>
<name>A0A1C3NDZ1_9ACTN</name>
<evidence type="ECO:0000256" key="1">
    <source>
        <dbReference type="ARBA" id="ARBA00000085"/>
    </source>
</evidence>
<dbReference type="PATRIC" id="fig|307121.4.peg.6482"/>
<evidence type="ECO:0000313" key="13">
    <source>
        <dbReference type="EMBL" id="SBV30759.1"/>
    </source>
</evidence>
<dbReference type="GO" id="GO:0046983">
    <property type="term" value="F:protein dimerization activity"/>
    <property type="evidence" value="ECO:0007669"/>
    <property type="project" value="InterPro"/>
</dbReference>
<keyword evidence="6 13" id="KW-0418">Kinase</keyword>
<dbReference type="GO" id="GO:0000155">
    <property type="term" value="F:phosphorelay sensor kinase activity"/>
    <property type="evidence" value="ECO:0007669"/>
    <property type="project" value="InterPro"/>
</dbReference>
<dbReference type="Gene3D" id="1.20.5.1930">
    <property type="match status" value="1"/>
</dbReference>
<dbReference type="Pfam" id="PF02518">
    <property type="entry name" value="HATPase_c"/>
    <property type="match status" value="1"/>
</dbReference>
<dbReference type="PANTHER" id="PTHR24421">
    <property type="entry name" value="NITRATE/NITRITE SENSOR PROTEIN NARX-RELATED"/>
    <property type="match status" value="1"/>
</dbReference>
<dbReference type="InterPro" id="IPR036890">
    <property type="entry name" value="HATPase_C_sf"/>
</dbReference>
<dbReference type="EC" id="2.7.13.3" evidence="2"/>
<feature type="transmembrane region" description="Helical" evidence="10">
    <location>
        <begin position="112"/>
        <end position="128"/>
    </location>
</feature>
<keyword evidence="14" id="KW-1185">Reference proteome</keyword>
<evidence type="ECO:0000256" key="2">
    <source>
        <dbReference type="ARBA" id="ARBA00012438"/>
    </source>
</evidence>
<dbReference type="Gene3D" id="3.30.565.10">
    <property type="entry name" value="Histidine kinase-like ATPase, C-terminal domain"/>
    <property type="match status" value="1"/>
</dbReference>
<feature type="transmembrane region" description="Helical" evidence="10">
    <location>
        <begin position="63"/>
        <end position="81"/>
    </location>
</feature>
<dbReference type="PANTHER" id="PTHR24421:SF10">
    <property type="entry name" value="NITRATE_NITRITE SENSOR PROTEIN NARQ"/>
    <property type="match status" value="1"/>
</dbReference>
<keyword evidence="9" id="KW-0175">Coiled coil</keyword>
<feature type="transmembrane region" description="Helical" evidence="10">
    <location>
        <begin position="88"/>
        <end position="106"/>
    </location>
</feature>
<dbReference type="GO" id="GO:0016020">
    <property type="term" value="C:membrane"/>
    <property type="evidence" value="ECO:0007669"/>
    <property type="project" value="InterPro"/>
</dbReference>
<keyword evidence="8" id="KW-0902">Two-component regulatory system</keyword>
<evidence type="ECO:0000256" key="5">
    <source>
        <dbReference type="ARBA" id="ARBA00022741"/>
    </source>
</evidence>
<dbReference type="OrthoDB" id="227596at2"/>
<keyword evidence="10" id="KW-1133">Transmembrane helix</keyword>
<dbReference type="Proteomes" id="UP000199393">
    <property type="component" value="Chromosome I"/>
</dbReference>
<evidence type="ECO:0000256" key="4">
    <source>
        <dbReference type="ARBA" id="ARBA00022679"/>
    </source>
</evidence>
<keyword evidence="10" id="KW-0812">Transmembrane</keyword>
<dbReference type="SUPFAM" id="SSF55874">
    <property type="entry name" value="ATPase domain of HSP90 chaperone/DNA topoisomerase II/histidine kinase"/>
    <property type="match status" value="1"/>
</dbReference>
<sequence length="412" mass="43391">MNRQPIATALGGLRQTVLGPDAPPTRRLLARWPRLDRYAAPVGLLAALGLFWITFAVESDWGLPAPIAVLFAAMTVAPLLALPRRPLLAWRLTVLALLVCTFNAPTDSPGPWTPPLALGSIVVVAVVLARVDRPVLAWVVAITAVPVLTLVHPENRAAVLALLGALAIVGDLVRRNRLSRRELAAQTERNEREQERRAVLEERTRIARELHDVVAHHMSLIAVQAETAPYRLTAVPATTAEEFAAIAASARGALTDMRRLLGVLRSEATGPQTAPQPDLADLPDMVAAAGRAGMPVSLDVTSEMDEPVPAPVGLAAYRIVQEGLANAARHAPGAAVRVAVHPGRSSLVVRVENEPTAGPAVGVTTEAGTGHGLTGMRERATSLGGTFSAAPLPGGGYRVVAELPYDGEGPGR</sequence>
<dbReference type="Pfam" id="PF07730">
    <property type="entry name" value="HisKA_3"/>
    <property type="match status" value="1"/>
</dbReference>
<feature type="domain" description="Signal transduction histidine kinase subgroup 3 dimerisation and phosphoacceptor" evidence="12">
    <location>
        <begin position="202"/>
        <end position="267"/>
    </location>
</feature>
<feature type="domain" description="Histidine kinase/HSP90-like ATPase" evidence="11">
    <location>
        <begin position="315"/>
        <end position="405"/>
    </location>
</feature>
<feature type="transmembrane region" description="Helical" evidence="10">
    <location>
        <begin position="157"/>
        <end position="173"/>
    </location>
</feature>
<evidence type="ECO:0000259" key="11">
    <source>
        <dbReference type="Pfam" id="PF02518"/>
    </source>
</evidence>
<evidence type="ECO:0000259" key="12">
    <source>
        <dbReference type="Pfam" id="PF07730"/>
    </source>
</evidence>
<dbReference type="GO" id="GO:0005524">
    <property type="term" value="F:ATP binding"/>
    <property type="evidence" value="ECO:0007669"/>
    <property type="project" value="UniProtKB-KW"/>
</dbReference>
<evidence type="ECO:0000256" key="8">
    <source>
        <dbReference type="ARBA" id="ARBA00023012"/>
    </source>
</evidence>
<dbReference type="InterPro" id="IPR050482">
    <property type="entry name" value="Sensor_HK_TwoCompSys"/>
</dbReference>
<reference evidence="14" key="1">
    <citation type="submission" date="2016-06" db="EMBL/GenBank/DDBJ databases">
        <authorList>
            <person name="Varghese N."/>
        </authorList>
    </citation>
    <scope>NUCLEOTIDE SEQUENCE [LARGE SCALE GENOMIC DNA]</scope>
    <source>
        <strain evidence="14">DSM 45344</strain>
    </source>
</reference>
<dbReference type="InterPro" id="IPR011712">
    <property type="entry name" value="Sig_transdc_His_kin_sub3_dim/P"/>
</dbReference>
<evidence type="ECO:0000313" key="14">
    <source>
        <dbReference type="Proteomes" id="UP000199393"/>
    </source>
</evidence>
<keyword evidence="10" id="KW-0472">Membrane</keyword>
<accession>A0A1C3NDZ1</accession>
<gene>
    <name evidence="13" type="ORF">GA0070620_6360</name>
</gene>
<dbReference type="STRING" id="307121.GA0070620_6360"/>
<organism evidence="13 14">
    <name type="scientific">Micromonospora krabiensis</name>
    <dbReference type="NCBI Taxonomy" id="307121"/>
    <lineage>
        <taxon>Bacteria</taxon>
        <taxon>Bacillati</taxon>
        <taxon>Actinomycetota</taxon>
        <taxon>Actinomycetes</taxon>
        <taxon>Micromonosporales</taxon>
        <taxon>Micromonosporaceae</taxon>
        <taxon>Micromonospora</taxon>
    </lineage>
</organism>
<evidence type="ECO:0000256" key="10">
    <source>
        <dbReference type="SAM" id="Phobius"/>
    </source>
</evidence>
<dbReference type="AlphaFoldDB" id="A0A1C3NDZ1"/>
<evidence type="ECO:0000256" key="9">
    <source>
        <dbReference type="SAM" id="Coils"/>
    </source>
</evidence>
<keyword evidence="3" id="KW-0597">Phosphoprotein</keyword>
<protein>
    <recommendedName>
        <fullName evidence="2">histidine kinase</fullName>
        <ecNumber evidence="2">2.7.13.3</ecNumber>
    </recommendedName>
</protein>
<keyword evidence="4" id="KW-0808">Transferase</keyword>
<feature type="transmembrane region" description="Helical" evidence="10">
    <location>
        <begin position="38"/>
        <end position="57"/>
    </location>
</feature>
<comment type="catalytic activity">
    <reaction evidence="1">
        <text>ATP + protein L-histidine = ADP + protein N-phospho-L-histidine.</text>
        <dbReference type="EC" id="2.7.13.3"/>
    </reaction>
</comment>
<dbReference type="EMBL" id="LT598496">
    <property type="protein sequence ID" value="SBV30759.1"/>
    <property type="molecule type" value="Genomic_DNA"/>
</dbReference>
<feature type="coiled-coil region" evidence="9">
    <location>
        <begin position="176"/>
        <end position="203"/>
    </location>
</feature>
<keyword evidence="5" id="KW-0547">Nucleotide-binding</keyword>
<keyword evidence="7" id="KW-0067">ATP-binding</keyword>
<evidence type="ECO:0000256" key="7">
    <source>
        <dbReference type="ARBA" id="ARBA00022840"/>
    </source>
</evidence>
<dbReference type="CDD" id="cd16917">
    <property type="entry name" value="HATPase_UhpB-NarQ-NarX-like"/>
    <property type="match status" value="1"/>
</dbReference>